<comment type="caution">
    <text evidence="2">The sequence shown here is derived from an EMBL/GenBank/DDBJ whole genome shotgun (WGS) entry which is preliminary data.</text>
</comment>
<sequence length="151" mass="15474">MNPGLGSSTTSLSSARRAWSSGAFIGGLNPNSPASDSCQPSWTSGSPDTGDTGASNSATPAVAPLPAESSSANPSQTASIAQAGQLCLLINYAGHLFMLQPASRQHGEVCTKQLLTRGLSVTHTVEDDTSSGQLFEVSLLAANLFFIYALD</sequence>
<evidence type="ECO:0000313" key="3">
    <source>
        <dbReference type="Proteomes" id="UP000784294"/>
    </source>
</evidence>
<gene>
    <name evidence="2" type="ORF">PXEA_LOCUS33222</name>
</gene>
<keyword evidence="3" id="KW-1185">Reference proteome</keyword>
<protein>
    <submittedName>
        <fullName evidence="2">Uncharacterized protein</fullName>
    </submittedName>
</protein>
<name>A0A3S5BBS5_9PLAT</name>
<evidence type="ECO:0000256" key="1">
    <source>
        <dbReference type="SAM" id="MobiDB-lite"/>
    </source>
</evidence>
<feature type="region of interest" description="Disordered" evidence="1">
    <location>
        <begin position="23"/>
        <end position="76"/>
    </location>
</feature>
<organism evidence="2 3">
    <name type="scientific">Protopolystoma xenopodis</name>
    <dbReference type="NCBI Taxonomy" id="117903"/>
    <lineage>
        <taxon>Eukaryota</taxon>
        <taxon>Metazoa</taxon>
        <taxon>Spiralia</taxon>
        <taxon>Lophotrochozoa</taxon>
        <taxon>Platyhelminthes</taxon>
        <taxon>Monogenea</taxon>
        <taxon>Polyopisthocotylea</taxon>
        <taxon>Polystomatidea</taxon>
        <taxon>Polystomatidae</taxon>
        <taxon>Protopolystoma</taxon>
    </lineage>
</organism>
<dbReference type="Proteomes" id="UP000784294">
    <property type="component" value="Unassembled WGS sequence"/>
</dbReference>
<dbReference type="EMBL" id="CAAALY010262512">
    <property type="protein sequence ID" value="VEL39782.1"/>
    <property type="molecule type" value="Genomic_DNA"/>
</dbReference>
<reference evidence="2" key="1">
    <citation type="submission" date="2018-11" db="EMBL/GenBank/DDBJ databases">
        <authorList>
            <consortium name="Pathogen Informatics"/>
        </authorList>
    </citation>
    <scope>NUCLEOTIDE SEQUENCE</scope>
</reference>
<feature type="compositionally biased region" description="Polar residues" evidence="1">
    <location>
        <begin position="29"/>
        <end position="59"/>
    </location>
</feature>
<evidence type="ECO:0000313" key="2">
    <source>
        <dbReference type="EMBL" id="VEL39782.1"/>
    </source>
</evidence>
<proteinExistence type="predicted"/>
<dbReference type="AlphaFoldDB" id="A0A3S5BBS5"/>
<accession>A0A3S5BBS5</accession>